<proteinExistence type="predicted"/>
<reference evidence="1" key="1">
    <citation type="journal article" date="2021" name="Open Biol.">
        <title>Shared evolutionary footprints suggest mitochondrial oxidative damage underlies multiple complex I losses in fungi.</title>
        <authorList>
            <person name="Schikora-Tamarit M.A."/>
            <person name="Marcet-Houben M."/>
            <person name="Nosek J."/>
            <person name="Gabaldon T."/>
        </authorList>
    </citation>
    <scope>NUCLEOTIDE SEQUENCE</scope>
    <source>
        <strain evidence="1">CBS2887</strain>
    </source>
</reference>
<dbReference type="Proteomes" id="UP000774326">
    <property type="component" value="Unassembled WGS sequence"/>
</dbReference>
<dbReference type="OrthoDB" id="10677391at2759"/>
<evidence type="ECO:0000313" key="2">
    <source>
        <dbReference type="Proteomes" id="UP000774326"/>
    </source>
</evidence>
<dbReference type="AlphaFoldDB" id="A0A9P8Q519"/>
<gene>
    <name evidence="1" type="ORF">WICPIJ_004622</name>
</gene>
<keyword evidence="2" id="KW-1185">Reference proteome</keyword>
<organism evidence="1 2">
    <name type="scientific">Wickerhamomyces pijperi</name>
    <name type="common">Yeast</name>
    <name type="synonym">Pichia pijperi</name>
    <dbReference type="NCBI Taxonomy" id="599730"/>
    <lineage>
        <taxon>Eukaryota</taxon>
        <taxon>Fungi</taxon>
        <taxon>Dikarya</taxon>
        <taxon>Ascomycota</taxon>
        <taxon>Saccharomycotina</taxon>
        <taxon>Saccharomycetes</taxon>
        <taxon>Phaffomycetales</taxon>
        <taxon>Wickerhamomycetaceae</taxon>
        <taxon>Wickerhamomyces</taxon>
    </lineage>
</organism>
<protein>
    <submittedName>
        <fullName evidence="1">Uncharacterized protein</fullName>
    </submittedName>
</protein>
<dbReference type="EMBL" id="JAEUBG010002513">
    <property type="protein sequence ID" value="KAH3684407.1"/>
    <property type="molecule type" value="Genomic_DNA"/>
</dbReference>
<name>A0A9P8Q519_WICPI</name>
<accession>A0A9P8Q519</accession>
<sequence>MLNPTLSAAAHASKQVLEIESKPFKWIATLEPALETSEWVAPVRSAKTGGSTAGIWIERGGSKLVVLLFFLWIA</sequence>
<comment type="caution">
    <text evidence="1">The sequence shown here is derived from an EMBL/GenBank/DDBJ whole genome shotgun (WGS) entry which is preliminary data.</text>
</comment>
<reference evidence="1" key="2">
    <citation type="submission" date="2021-01" db="EMBL/GenBank/DDBJ databases">
        <authorList>
            <person name="Schikora-Tamarit M.A."/>
        </authorList>
    </citation>
    <scope>NUCLEOTIDE SEQUENCE</scope>
    <source>
        <strain evidence="1">CBS2887</strain>
    </source>
</reference>
<evidence type="ECO:0000313" key="1">
    <source>
        <dbReference type="EMBL" id="KAH3684407.1"/>
    </source>
</evidence>